<sequence>MVDQYKGDINDPIDSNDINILSTSVAYYDMSRHRFCDYVNMTLYTFVLNGVCDAMAEYLIDELNVLNASDKDIGRLLKETPNP</sequence>
<comment type="caution">
    <text evidence="1">The sequence shown here is derived from an EMBL/GenBank/DDBJ whole genome shotgun (WGS) entry which is preliminary data.</text>
</comment>
<dbReference type="Proteomes" id="UP001165960">
    <property type="component" value="Unassembled WGS sequence"/>
</dbReference>
<protein>
    <submittedName>
        <fullName evidence="1">Uncharacterized protein</fullName>
    </submittedName>
</protein>
<name>A0ACC2TLU4_9FUNG</name>
<keyword evidence="2" id="KW-1185">Reference proteome</keyword>
<accession>A0ACC2TLU4</accession>
<evidence type="ECO:0000313" key="1">
    <source>
        <dbReference type="EMBL" id="KAJ9075341.1"/>
    </source>
</evidence>
<evidence type="ECO:0000313" key="2">
    <source>
        <dbReference type="Proteomes" id="UP001165960"/>
    </source>
</evidence>
<dbReference type="EMBL" id="QTSX02002513">
    <property type="protein sequence ID" value="KAJ9075341.1"/>
    <property type="molecule type" value="Genomic_DNA"/>
</dbReference>
<gene>
    <name evidence="1" type="ORF">DSO57_1037096</name>
</gene>
<proteinExistence type="predicted"/>
<reference evidence="1" key="1">
    <citation type="submission" date="2022-04" db="EMBL/GenBank/DDBJ databases">
        <title>Genome of the entomopathogenic fungus Entomophthora muscae.</title>
        <authorList>
            <person name="Elya C."/>
            <person name="Lovett B.R."/>
            <person name="Lee E."/>
            <person name="Macias A.M."/>
            <person name="Hajek A.E."/>
            <person name="De Bivort B.L."/>
            <person name="Kasson M.T."/>
            <person name="De Fine Licht H.H."/>
            <person name="Stajich J.E."/>
        </authorList>
    </citation>
    <scope>NUCLEOTIDE SEQUENCE</scope>
    <source>
        <strain evidence="1">Berkeley</strain>
    </source>
</reference>
<organism evidence="1 2">
    <name type="scientific">Entomophthora muscae</name>
    <dbReference type="NCBI Taxonomy" id="34485"/>
    <lineage>
        <taxon>Eukaryota</taxon>
        <taxon>Fungi</taxon>
        <taxon>Fungi incertae sedis</taxon>
        <taxon>Zoopagomycota</taxon>
        <taxon>Entomophthoromycotina</taxon>
        <taxon>Entomophthoromycetes</taxon>
        <taxon>Entomophthorales</taxon>
        <taxon>Entomophthoraceae</taxon>
        <taxon>Entomophthora</taxon>
    </lineage>
</organism>